<name>A0A916JQZ7_9FLAO</name>
<protein>
    <submittedName>
        <fullName evidence="1">Uncharacterized protein</fullName>
    </submittedName>
</protein>
<dbReference type="Pfam" id="PF19788">
    <property type="entry name" value="DUF6272"/>
    <property type="match status" value="1"/>
</dbReference>
<accession>A0A916JQZ7</accession>
<dbReference type="InterPro" id="IPR046239">
    <property type="entry name" value="DUF6272"/>
</dbReference>
<evidence type="ECO:0000313" key="1">
    <source>
        <dbReference type="EMBL" id="CAG5087523.1"/>
    </source>
</evidence>
<proteinExistence type="predicted"/>
<dbReference type="EMBL" id="OU015584">
    <property type="protein sequence ID" value="CAG5087523.1"/>
    <property type="molecule type" value="Genomic_DNA"/>
</dbReference>
<dbReference type="KEGG" id="ptan:CRYO30217_03504"/>
<reference evidence="1" key="1">
    <citation type="submission" date="2021-04" db="EMBL/GenBank/DDBJ databases">
        <authorList>
            <person name="Rodrigo-Torres L."/>
            <person name="Arahal R. D."/>
            <person name="Lucena T."/>
        </authorList>
    </citation>
    <scope>NUCLEOTIDE SEQUENCE</scope>
    <source>
        <strain evidence="1">AS29M-1</strain>
    </source>
</reference>
<dbReference type="AlphaFoldDB" id="A0A916JQZ7"/>
<dbReference type="Proteomes" id="UP000683507">
    <property type="component" value="Chromosome"/>
</dbReference>
<organism evidence="1 2">
    <name type="scientific">Parvicella tangerina</name>
    <dbReference type="NCBI Taxonomy" id="2829795"/>
    <lineage>
        <taxon>Bacteria</taxon>
        <taxon>Pseudomonadati</taxon>
        <taxon>Bacteroidota</taxon>
        <taxon>Flavobacteriia</taxon>
        <taxon>Flavobacteriales</taxon>
        <taxon>Parvicellaceae</taxon>
        <taxon>Parvicella</taxon>
    </lineage>
</organism>
<keyword evidence="2" id="KW-1185">Reference proteome</keyword>
<sequence length="181" mass="20214">MNSADAISIFNTMTSENVLYAFHGEFNYGMVNTLLSDVKKQLHKSTTNMRAAKKTYKVLVECLENIHKHSAKRESEVPGNNEGIFILSKKDDGYMVAIGNSILDNEVKTLQSMLDEINAMDASSLKKKYREQIQSAEVSDRGGAGLGMIDIAIKSGSILDYKFENYTDAKHFFSMKILIKA</sequence>
<dbReference type="RefSeq" id="WP_258543676.1">
    <property type="nucleotide sequence ID" value="NZ_OU015584.1"/>
</dbReference>
<evidence type="ECO:0000313" key="2">
    <source>
        <dbReference type="Proteomes" id="UP000683507"/>
    </source>
</evidence>
<dbReference type="NCBIfam" id="NF038262">
    <property type="entry name" value="SiaB_fam_kinase"/>
    <property type="match status" value="1"/>
</dbReference>
<gene>
    <name evidence="1" type="ORF">CRYO30217_03504</name>
</gene>